<dbReference type="RefSeq" id="WP_168937226.1">
    <property type="nucleotide sequence ID" value="NZ_JABAGA010000001.1"/>
</dbReference>
<proteinExistence type="predicted"/>
<gene>
    <name evidence="1" type="ORF">HF852_02210</name>
</gene>
<protein>
    <submittedName>
        <fullName evidence="1">DUF3515 domain-containing protein</fullName>
    </submittedName>
</protein>
<comment type="caution">
    <text evidence="1">The sequence shown here is derived from an EMBL/GenBank/DDBJ whole genome shotgun (WGS) entry which is preliminary data.</text>
</comment>
<reference evidence="1 2" key="1">
    <citation type="submission" date="2020-04" db="EMBL/GenBank/DDBJ databases">
        <authorList>
            <person name="Hitch T.C.A."/>
            <person name="Wylensek D."/>
            <person name="Clavel T."/>
        </authorList>
    </citation>
    <scope>NUCLEOTIDE SEQUENCE [LARGE SCALE GENOMIC DNA]</scope>
    <source>
        <strain evidence="1 2">BL-383-APC-2I</strain>
    </source>
</reference>
<dbReference type="Proteomes" id="UP000589552">
    <property type="component" value="Unassembled WGS sequence"/>
</dbReference>
<dbReference type="Pfam" id="PF12028">
    <property type="entry name" value="DUF3515"/>
    <property type="match status" value="2"/>
</dbReference>
<evidence type="ECO:0000313" key="1">
    <source>
        <dbReference type="EMBL" id="NMF08433.1"/>
    </source>
</evidence>
<dbReference type="EMBL" id="JABAGA010000001">
    <property type="protein sequence ID" value="NMF08433.1"/>
    <property type="molecule type" value="Genomic_DNA"/>
</dbReference>
<name>A0A7X9XSE8_9CORY</name>
<sequence>MGENVQAQGNRRRAGIALALAVLLTLGVIIGAKMFQDDQARNPVMLQLQEMPDDDSPRCAELLDRLPDRLDGLVRAELANPAPTGAAVWRNTADQRVTLRCGAAVPIQYTELSTTENHRGVNWFRIDDNVQGSNLATWYSIGRTPVVAVTADASRMDAIPNLSEAMLPDSEVGDAPVPNPVPLTDLTADEADDRCSALMAALPTEIGTRALIEDGDLPAGSIVWANDLGNLISLRCGVDAPAGYADTEEQLTQINGIVWFSEPSLSSGDVGTWYAMGRERFVAVSLPISEASGVLPALSDIIAANLKNISPSEG</sequence>
<dbReference type="InterPro" id="IPR021903">
    <property type="entry name" value="DUF3515"/>
</dbReference>
<dbReference type="AlphaFoldDB" id="A0A7X9XSE8"/>
<accession>A0A7X9XSE8</accession>
<evidence type="ECO:0000313" key="2">
    <source>
        <dbReference type="Proteomes" id="UP000589552"/>
    </source>
</evidence>
<organism evidence="1 2">
    <name type="scientific">Corynebacterium xerosis</name>
    <dbReference type="NCBI Taxonomy" id="1725"/>
    <lineage>
        <taxon>Bacteria</taxon>
        <taxon>Bacillati</taxon>
        <taxon>Actinomycetota</taxon>
        <taxon>Actinomycetes</taxon>
        <taxon>Mycobacteriales</taxon>
        <taxon>Corynebacteriaceae</taxon>
        <taxon>Corynebacterium</taxon>
    </lineage>
</organism>